<reference evidence="1 2" key="1">
    <citation type="journal article" date="2010" name="Nature">
        <title>Genome sequencing and analysis of the model grass Brachypodium distachyon.</title>
        <authorList>
            <consortium name="International Brachypodium Initiative"/>
        </authorList>
    </citation>
    <scope>NUCLEOTIDE SEQUENCE [LARGE SCALE GENOMIC DNA]</scope>
    <source>
        <strain evidence="1 2">Bd21</strain>
    </source>
</reference>
<dbReference type="EnsemblPlants" id="KQK00151">
    <property type="protein sequence ID" value="KQK00151"/>
    <property type="gene ID" value="BRADI_3g47605v3"/>
</dbReference>
<protein>
    <submittedName>
        <fullName evidence="1 2">Uncharacterized protein</fullName>
    </submittedName>
</protein>
<dbReference type="Gramene" id="KQK00149">
    <property type="protein sequence ID" value="KQK00149"/>
    <property type="gene ID" value="BRADI_3g47605v3"/>
</dbReference>
<dbReference type="EMBL" id="CM000882">
    <property type="protein sequence ID" value="KQK00151.1"/>
    <property type="molecule type" value="Genomic_DNA"/>
</dbReference>
<reference evidence="2" key="3">
    <citation type="submission" date="2018-08" db="UniProtKB">
        <authorList>
            <consortium name="EnsemblPlants"/>
        </authorList>
    </citation>
    <scope>IDENTIFICATION</scope>
    <source>
        <strain evidence="2">cv. Bd21</strain>
    </source>
</reference>
<evidence type="ECO:0000313" key="1">
    <source>
        <dbReference type="EMBL" id="KQK00148.1"/>
    </source>
</evidence>
<dbReference type="EMBL" id="CM000882">
    <property type="protein sequence ID" value="KQK00149.1"/>
    <property type="molecule type" value="Genomic_DNA"/>
</dbReference>
<gene>
    <name evidence="1" type="ORF">BRADI_3g47605v3</name>
</gene>
<name>A0A0Q3IHQ6_BRADI</name>
<dbReference type="EnsemblPlants" id="KQK00150">
    <property type="protein sequence ID" value="KQK00150"/>
    <property type="gene ID" value="BRADI_3g47605v3"/>
</dbReference>
<accession>A0A0Q3IHQ6</accession>
<dbReference type="InParanoid" id="A0A0Q3IHQ6"/>
<dbReference type="EnsemblPlants" id="KQK00148">
    <property type="protein sequence ID" value="KQK00148"/>
    <property type="gene ID" value="BRADI_3g47605v3"/>
</dbReference>
<evidence type="ECO:0000313" key="3">
    <source>
        <dbReference type="Proteomes" id="UP000008810"/>
    </source>
</evidence>
<dbReference type="EnsemblPlants" id="KQK00149">
    <property type="protein sequence ID" value="KQK00149"/>
    <property type="gene ID" value="BRADI_3g47605v3"/>
</dbReference>
<dbReference type="Gramene" id="KQK00150">
    <property type="protein sequence ID" value="KQK00150"/>
    <property type="gene ID" value="BRADI_3g47605v3"/>
</dbReference>
<evidence type="ECO:0000313" key="2">
    <source>
        <dbReference type="EnsemblPlants" id="KQK00148"/>
    </source>
</evidence>
<dbReference type="EMBL" id="CM000882">
    <property type="protein sequence ID" value="KQK00150.1"/>
    <property type="molecule type" value="Genomic_DNA"/>
</dbReference>
<proteinExistence type="predicted"/>
<dbReference type="Proteomes" id="UP000008810">
    <property type="component" value="Chromosome 3"/>
</dbReference>
<keyword evidence="3" id="KW-1185">Reference proteome</keyword>
<dbReference type="Gramene" id="KQK00151">
    <property type="protein sequence ID" value="KQK00151"/>
    <property type="gene ID" value="BRADI_3g47605v3"/>
</dbReference>
<dbReference type="EMBL" id="CM000882">
    <property type="protein sequence ID" value="KQK00148.1"/>
    <property type="molecule type" value="Genomic_DNA"/>
</dbReference>
<dbReference type="ExpressionAtlas" id="A0A0Q3IHQ6">
    <property type="expression patterns" value="baseline and differential"/>
</dbReference>
<sequence length="69" mass="7594">MTDDTKSMETITSTFVAEDLVEQTALEASQNMNIDPSDHANALPKGIGKQYFTIGMNPEYFSISLSIMC</sequence>
<organism evidence="1">
    <name type="scientific">Brachypodium distachyon</name>
    <name type="common">Purple false brome</name>
    <name type="synonym">Trachynia distachya</name>
    <dbReference type="NCBI Taxonomy" id="15368"/>
    <lineage>
        <taxon>Eukaryota</taxon>
        <taxon>Viridiplantae</taxon>
        <taxon>Streptophyta</taxon>
        <taxon>Embryophyta</taxon>
        <taxon>Tracheophyta</taxon>
        <taxon>Spermatophyta</taxon>
        <taxon>Magnoliopsida</taxon>
        <taxon>Liliopsida</taxon>
        <taxon>Poales</taxon>
        <taxon>Poaceae</taxon>
        <taxon>BOP clade</taxon>
        <taxon>Pooideae</taxon>
        <taxon>Stipodae</taxon>
        <taxon>Brachypodieae</taxon>
        <taxon>Brachypodium</taxon>
    </lineage>
</organism>
<reference evidence="1" key="2">
    <citation type="submission" date="2017-06" db="EMBL/GenBank/DDBJ databases">
        <title>WGS assembly of Brachypodium distachyon.</title>
        <authorList>
            <consortium name="The International Brachypodium Initiative"/>
            <person name="Lucas S."/>
            <person name="Harmon-Smith M."/>
            <person name="Lail K."/>
            <person name="Tice H."/>
            <person name="Grimwood J."/>
            <person name="Bruce D."/>
            <person name="Barry K."/>
            <person name="Shu S."/>
            <person name="Lindquist E."/>
            <person name="Wang M."/>
            <person name="Pitluck S."/>
            <person name="Vogel J.P."/>
            <person name="Garvin D.F."/>
            <person name="Mockler T.C."/>
            <person name="Schmutz J."/>
            <person name="Rokhsar D."/>
            <person name="Bevan M.W."/>
        </authorList>
    </citation>
    <scope>NUCLEOTIDE SEQUENCE</scope>
    <source>
        <strain evidence="1">Bd21</strain>
    </source>
</reference>
<dbReference type="AlphaFoldDB" id="A0A0Q3IHQ6"/>
<dbReference type="Gramene" id="KQK00148">
    <property type="protein sequence ID" value="KQK00148"/>
    <property type="gene ID" value="BRADI_3g47605v3"/>
</dbReference>
<dbReference type="OrthoDB" id="694625at2759"/>